<dbReference type="Proteomes" id="UP000324585">
    <property type="component" value="Unassembled WGS sequence"/>
</dbReference>
<dbReference type="AlphaFoldDB" id="A0A5J4YYL9"/>
<dbReference type="InterPro" id="IPR024111">
    <property type="entry name" value="PEX5/PEX5L"/>
</dbReference>
<dbReference type="InterPro" id="IPR011990">
    <property type="entry name" value="TPR-like_helical_dom_sf"/>
</dbReference>
<evidence type="ECO:0000256" key="7">
    <source>
        <dbReference type="ARBA" id="ARBA00023140"/>
    </source>
</evidence>
<dbReference type="EMBL" id="VRMN01000003">
    <property type="protein sequence ID" value="KAA8495814.1"/>
    <property type="molecule type" value="Genomic_DNA"/>
</dbReference>
<evidence type="ECO:0000256" key="9">
    <source>
        <dbReference type="SAM" id="MobiDB-lite"/>
    </source>
</evidence>
<dbReference type="GO" id="GO:0005778">
    <property type="term" value="C:peroxisomal membrane"/>
    <property type="evidence" value="ECO:0007669"/>
    <property type="project" value="TreeGrafter"/>
</dbReference>
<keyword evidence="4" id="KW-0963">Cytoplasm</keyword>
<comment type="caution">
    <text evidence="10">The sequence shown here is derived from an EMBL/GenBank/DDBJ whole genome shotgun (WGS) entry which is preliminary data.</text>
</comment>
<dbReference type="GO" id="GO:0016560">
    <property type="term" value="P:protein import into peroxisome matrix, docking"/>
    <property type="evidence" value="ECO:0007669"/>
    <property type="project" value="TreeGrafter"/>
</dbReference>
<dbReference type="SMART" id="SM00028">
    <property type="entry name" value="TPR"/>
    <property type="match status" value="4"/>
</dbReference>
<evidence type="ECO:0000256" key="4">
    <source>
        <dbReference type="ARBA" id="ARBA00022490"/>
    </source>
</evidence>
<reference evidence="11" key="1">
    <citation type="journal article" date="2019" name="Nat. Commun.">
        <title>Expansion of phycobilisome linker gene families in mesophilic red algae.</title>
        <authorList>
            <person name="Lee J."/>
            <person name="Kim D."/>
            <person name="Bhattacharya D."/>
            <person name="Yoon H.S."/>
        </authorList>
    </citation>
    <scope>NUCLEOTIDE SEQUENCE [LARGE SCALE GENOMIC DNA]</scope>
    <source>
        <strain evidence="11">CCMP 1328</strain>
    </source>
</reference>
<proteinExistence type="inferred from homology"/>
<dbReference type="PROSITE" id="PS50005">
    <property type="entry name" value="TPR"/>
    <property type="match status" value="3"/>
</dbReference>
<protein>
    <submittedName>
        <fullName evidence="10">Peroxisome biogenesis protein 5</fullName>
    </submittedName>
</protein>
<feature type="repeat" description="TPR" evidence="8">
    <location>
        <begin position="613"/>
        <end position="646"/>
    </location>
</feature>
<name>A0A5J4YYL9_PORPP</name>
<gene>
    <name evidence="10" type="ORF">FVE85_1969</name>
</gene>
<evidence type="ECO:0000256" key="3">
    <source>
        <dbReference type="ARBA" id="ARBA00005348"/>
    </source>
</evidence>
<evidence type="ECO:0000256" key="2">
    <source>
        <dbReference type="ARBA" id="ARBA00004496"/>
    </source>
</evidence>
<keyword evidence="7" id="KW-0576">Peroxisome</keyword>
<evidence type="ECO:0000313" key="11">
    <source>
        <dbReference type="Proteomes" id="UP000324585"/>
    </source>
</evidence>
<evidence type="ECO:0000256" key="8">
    <source>
        <dbReference type="PROSITE-ProRule" id="PRU00339"/>
    </source>
</evidence>
<dbReference type="SUPFAM" id="SSF48452">
    <property type="entry name" value="TPR-like"/>
    <property type="match status" value="1"/>
</dbReference>
<keyword evidence="6 8" id="KW-0802">TPR repeat</keyword>
<evidence type="ECO:0000256" key="5">
    <source>
        <dbReference type="ARBA" id="ARBA00022737"/>
    </source>
</evidence>
<feature type="repeat" description="TPR" evidence="8">
    <location>
        <begin position="579"/>
        <end position="612"/>
    </location>
</feature>
<comment type="similarity">
    <text evidence="3">Belongs to the peroxisomal targeting signal receptor family.</text>
</comment>
<sequence>MSLHDLVNSGAACAPDGGAAGSSSAHAANPLSQFADSLFGGPAAGHGASQAPGGGAREALQHARYNSARMRQQHQQQQQQHQQALQYGHHAGHAGPPQMHGLSPEEFALFDMRLQGAPGHMPPFGAPMPMHPQQLWPGVAPHPQWMEEFMMQEAFAKQEQERLAGMHGPGRAFNPHGYMLGPPQSRGMMHAQMARPLPMQPAPPPLAPQRNQSALADEFVAMEQRQQHRAQPLAPAPVLHADLENAFSQAARAHPSAPAAQQHMLSVPSAASASANLAASSLMQASEKAASNEALRIAAERKAREFFADAPQEFIDEQVNEFLAAYADTAAALPQHTDEAWATEFSELRVSDQDADALHHHESWAQEFGKQQESWAQEFEQEQRSWGDEFTSLEGEFKDNFDEELRAYLGKSPDETEYVFAQNNPYVGDPEAMALGERFLAEGDLTQAVLAFEAVVQADSGRADAWYLLGSAQTECDEDGKAIAALRRCSETHAKPGDELRELPPASAPVLSALLALAVSYTNELDQSRALDALRRWADAHPTMRSVPTPIGGESSSMSAHDAILNRFSELARQFPREADVHQALGVLYNLSREYDLAALAFRNALEIQPSAYHLWNKLGATCANGSEPREALTAYRRAVELKPHYVRAWVNVGTSYANQGQYDQAMRYYLRALGMNREMHHVWAYLRTNVIAMNREDLLEAIHERRLEYLASQFPQ</sequence>
<evidence type="ECO:0000256" key="1">
    <source>
        <dbReference type="ARBA" id="ARBA00004275"/>
    </source>
</evidence>
<comment type="subcellular location">
    <subcellularLocation>
        <location evidence="2">Cytoplasm</location>
    </subcellularLocation>
    <subcellularLocation>
        <location evidence="1">Peroxisome</location>
    </subcellularLocation>
</comment>
<dbReference type="OrthoDB" id="10006023at2759"/>
<dbReference type="PANTHER" id="PTHR10130:SF0">
    <property type="entry name" value="GH08708P"/>
    <property type="match status" value="1"/>
</dbReference>
<feature type="region of interest" description="Disordered" evidence="9">
    <location>
        <begin position="67"/>
        <end position="102"/>
    </location>
</feature>
<keyword evidence="11" id="KW-1185">Reference proteome</keyword>
<feature type="repeat" description="TPR" evidence="8">
    <location>
        <begin position="647"/>
        <end position="680"/>
    </location>
</feature>
<evidence type="ECO:0000313" key="10">
    <source>
        <dbReference type="EMBL" id="KAA8495814.1"/>
    </source>
</evidence>
<dbReference type="GO" id="GO:0005829">
    <property type="term" value="C:cytosol"/>
    <property type="evidence" value="ECO:0007669"/>
    <property type="project" value="TreeGrafter"/>
</dbReference>
<accession>A0A5J4YYL9</accession>
<feature type="compositionally biased region" description="Low complexity" evidence="9">
    <location>
        <begin position="73"/>
        <end position="95"/>
    </location>
</feature>
<dbReference type="InterPro" id="IPR019734">
    <property type="entry name" value="TPR_rpt"/>
</dbReference>
<dbReference type="PROSITE" id="PS50293">
    <property type="entry name" value="TPR_REGION"/>
    <property type="match status" value="1"/>
</dbReference>
<dbReference type="PANTHER" id="PTHR10130">
    <property type="entry name" value="PEROXISOMAL TARGETING SIGNAL 1 RECEPTOR PEX5"/>
    <property type="match status" value="1"/>
</dbReference>
<dbReference type="Pfam" id="PF13432">
    <property type="entry name" value="TPR_16"/>
    <property type="match status" value="2"/>
</dbReference>
<dbReference type="Gene3D" id="1.25.40.10">
    <property type="entry name" value="Tetratricopeptide repeat domain"/>
    <property type="match status" value="1"/>
</dbReference>
<evidence type="ECO:0000256" key="6">
    <source>
        <dbReference type="ARBA" id="ARBA00022803"/>
    </source>
</evidence>
<keyword evidence="5" id="KW-0677">Repeat</keyword>
<dbReference type="GO" id="GO:0005052">
    <property type="term" value="F:peroxisome matrix targeting signal-1 binding"/>
    <property type="evidence" value="ECO:0007669"/>
    <property type="project" value="TreeGrafter"/>
</dbReference>
<organism evidence="10 11">
    <name type="scientific">Porphyridium purpureum</name>
    <name type="common">Red alga</name>
    <name type="synonym">Porphyridium cruentum</name>
    <dbReference type="NCBI Taxonomy" id="35688"/>
    <lineage>
        <taxon>Eukaryota</taxon>
        <taxon>Rhodophyta</taxon>
        <taxon>Bangiophyceae</taxon>
        <taxon>Porphyridiales</taxon>
        <taxon>Porphyridiaceae</taxon>
        <taxon>Porphyridium</taxon>
    </lineage>
</organism>